<feature type="domain" description="LytR/CpsA/Psr regulator C-terminal" evidence="5">
    <location>
        <begin position="386"/>
        <end position="472"/>
    </location>
</feature>
<feature type="region of interest" description="Disordered" evidence="2">
    <location>
        <begin position="474"/>
        <end position="508"/>
    </location>
</feature>
<comment type="similarity">
    <text evidence="1">Belongs to the LytR/CpsA/Psr (LCP) family.</text>
</comment>
<dbReference type="Proteomes" id="UP001595923">
    <property type="component" value="Unassembled WGS sequence"/>
</dbReference>
<dbReference type="InterPro" id="IPR050922">
    <property type="entry name" value="LytR/CpsA/Psr_CW_biosynth"/>
</dbReference>
<name>A0ABV9DQC7_9ACTN</name>
<accession>A0ABV9DQC7</accession>
<evidence type="ECO:0000256" key="2">
    <source>
        <dbReference type="SAM" id="MobiDB-lite"/>
    </source>
</evidence>
<gene>
    <name evidence="6" type="ORF">ACFO4E_01910</name>
</gene>
<keyword evidence="3" id="KW-1133">Transmembrane helix</keyword>
<dbReference type="PANTHER" id="PTHR33392:SF6">
    <property type="entry name" value="POLYISOPRENYL-TEICHOIC ACID--PEPTIDOGLYCAN TEICHOIC ACID TRANSFERASE TAGU"/>
    <property type="match status" value="1"/>
</dbReference>
<sequence>MRSAPTPPAPPAPRTPSGPRTGSAHRGGVAALPGRRVRRKRAAVLLSGALSVIVLLASGTAWALTGWASGQMNRFDVFGGLFDGDRPAPGARGALNILVIGSDGRDGMDRGAQNELGVGHTPGQRSDTMMLVHLNDARDRITVVGIPRDSWVDIPGHGKDKINAAYAYGGPQLAVQTVESATNVRVDHYVEVNFTGFVDVVDAVGGIEVCLPQAIEDPKADLSMAAGTHRVDGREALAFARTRQTTKGDLDRIDRQQQVIAALLDQALSSDTLGDPQKFAAFLDSALSSITVDEGLDTATINRLGGQLRSIGLDDVSFTQVPIAQMDFWTPRGDVAVVWDEAAAGAMFADITADRPLGADEEPGGEGGPGDAPSGGDPAAEVAPQDIRLQVFNGMGTPGIGAQARSDLTTAGFQVPAQAQDWSSRSVPETVVRYGPGDAAAAQAVADAVPGATTEEDPTLSSELQVVLGFNYTGVESGSAPAADPSASPDGGVGEPETSTARDQVCPA</sequence>
<dbReference type="RefSeq" id="WP_378570943.1">
    <property type="nucleotide sequence ID" value="NZ_JBHSFQ010000001.1"/>
</dbReference>
<dbReference type="Pfam" id="PF03816">
    <property type="entry name" value="LytR_cpsA_psr"/>
    <property type="match status" value="1"/>
</dbReference>
<feature type="domain" description="Cell envelope-related transcriptional attenuator" evidence="4">
    <location>
        <begin position="125"/>
        <end position="267"/>
    </location>
</feature>
<dbReference type="InterPro" id="IPR027381">
    <property type="entry name" value="LytR/CpsA/Psr_C"/>
</dbReference>
<evidence type="ECO:0000259" key="5">
    <source>
        <dbReference type="Pfam" id="PF13399"/>
    </source>
</evidence>
<protein>
    <submittedName>
        <fullName evidence="6">LCP family protein</fullName>
    </submittedName>
</protein>
<keyword evidence="7" id="KW-1185">Reference proteome</keyword>
<feature type="region of interest" description="Disordered" evidence="2">
    <location>
        <begin position="355"/>
        <end position="380"/>
    </location>
</feature>
<dbReference type="NCBIfam" id="TIGR00350">
    <property type="entry name" value="lytR_cpsA_psr"/>
    <property type="match status" value="1"/>
</dbReference>
<feature type="compositionally biased region" description="Low complexity" evidence="2">
    <location>
        <begin position="371"/>
        <end position="380"/>
    </location>
</feature>
<dbReference type="Gene3D" id="3.40.630.190">
    <property type="entry name" value="LCP protein"/>
    <property type="match status" value="1"/>
</dbReference>
<evidence type="ECO:0000256" key="1">
    <source>
        <dbReference type="ARBA" id="ARBA00006068"/>
    </source>
</evidence>
<feature type="transmembrane region" description="Helical" evidence="3">
    <location>
        <begin position="42"/>
        <end position="64"/>
    </location>
</feature>
<keyword evidence="3" id="KW-0812">Transmembrane</keyword>
<proteinExistence type="inferred from homology"/>
<evidence type="ECO:0000259" key="4">
    <source>
        <dbReference type="Pfam" id="PF03816"/>
    </source>
</evidence>
<organism evidence="6 7">
    <name type="scientific">Nocardiopsis mangrovi</name>
    <dbReference type="NCBI Taxonomy" id="1179818"/>
    <lineage>
        <taxon>Bacteria</taxon>
        <taxon>Bacillati</taxon>
        <taxon>Actinomycetota</taxon>
        <taxon>Actinomycetes</taxon>
        <taxon>Streptosporangiales</taxon>
        <taxon>Nocardiopsidaceae</taxon>
        <taxon>Nocardiopsis</taxon>
    </lineage>
</organism>
<reference evidence="7" key="1">
    <citation type="journal article" date="2019" name="Int. J. Syst. Evol. Microbiol.">
        <title>The Global Catalogue of Microorganisms (GCM) 10K type strain sequencing project: providing services to taxonomists for standard genome sequencing and annotation.</title>
        <authorList>
            <consortium name="The Broad Institute Genomics Platform"/>
            <consortium name="The Broad Institute Genome Sequencing Center for Infectious Disease"/>
            <person name="Wu L."/>
            <person name="Ma J."/>
        </authorList>
    </citation>
    <scope>NUCLEOTIDE SEQUENCE [LARGE SCALE GENOMIC DNA]</scope>
    <source>
        <strain evidence="7">XZYJ18</strain>
    </source>
</reference>
<feature type="region of interest" description="Disordered" evidence="2">
    <location>
        <begin position="1"/>
        <end position="34"/>
    </location>
</feature>
<feature type="compositionally biased region" description="Low complexity" evidence="2">
    <location>
        <begin position="477"/>
        <end position="490"/>
    </location>
</feature>
<evidence type="ECO:0000313" key="7">
    <source>
        <dbReference type="Proteomes" id="UP001595923"/>
    </source>
</evidence>
<dbReference type="PANTHER" id="PTHR33392">
    <property type="entry name" value="POLYISOPRENYL-TEICHOIC ACID--PEPTIDOGLYCAN TEICHOIC ACID TRANSFERASE TAGU"/>
    <property type="match status" value="1"/>
</dbReference>
<evidence type="ECO:0000256" key="3">
    <source>
        <dbReference type="SAM" id="Phobius"/>
    </source>
</evidence>
<feature type="compositionally biased region" description="Pro residues" evidence="2">
    <location>
        <begin position="1"/>
        <end position="16"/>
    </location>
</feature>
<comment type="caution">
    <text evidence="6">The sequence shown here is derived from an EMBL/GenBank/DDBJ whole genome shotgun (WGS) entry which is preliminary data.</text>
</comment>
<dbReference type="EMBL" id="JBHSFQ010000001">
    <property type="protein sequence ID" value="MFC4560604.1"/>
    <property type="molecule type" value="Genomic_DNA"/>
</dbReference>
<evidence type="ECO:0000313" key="6">
    <source>
        <dbReference type="EMBL" id="MFC4560604.1"/>
    </source>
</evidence>
<keyword evidence="3" id="KW-0472">Membrane</keyword>
<dbReference type="Pfam" id="PF13399">
    <property type="entry name" value="LytR_C"/>
    <property type="match status" value="1"/>
</dbReference>
<dbReference type="Gene3D" id="3.30.70.2390">
    <property type="match status" value="1"/>
</dbReference>
<dbReference type="InterPro" id="IPR004474">
    <property type="entry name" value="LytR_CpsA_psr"/>
</dbReference>